<reference evidence="2" key="1">
    <citation type="journal article" date="2013" name="Nature">
        <title>Draft genome of the wheat A-genome progenitor Triticum urartu.</title>
        <authorList>
            <person name="Ling H.Q."/>
            <person name="Zhao S."/>
            <person name="Liu D."/>
            <person name="Wang J."/>
            <person name="Sun H."/>
            <person name="Zhang C."/>
            <person name="Fan H."/>
            <person name="Li D."/>
            <person name="Dong L."/>
            <person name="Tao Y."/>
            <person name="Gao C."/>
            <person name="Wu H."/>
            <person name="Li Y."/>
            <person name="Cui Y."/>
            <person name="Guo X."/>
            <person name="Zheng S."/>
            <person name="Wang B."/>
            <person name="Yu K."/>
            <person name="Liang Q."/>
            <person name="Yang W."/>
            <person name="Lou X."/>
            <person name="Chen J."/>
            <person name="Feng M."/>
            <person name="Jian J."/>
            <person name="Zhang X."/>
            <person name="Luo G."/>
            <person name="Jiang Y."/>
            <person name="Liu J."/>
            <person name="Wang Z."/>
            <person name="Sha Y."/>
            <person name="Zhang B."/>
            <person name="Wu H."/>
            <person name="Tang D."/>
            <person name="Shen Q."/>
            <person name="Xue P."/>
            <person name="Zou S."/>
            <person name="Wang X."/>
            <person name="Liu X."/>
            <person name="Wang F."/>
            <person name="Yang Y."/>
            <person name="An X."/>
            <person name="Dong Z."/>
            <person name="Zhang K."/>
            <person name="Zhang X."/>
            <person name="Luo M.C."/>
            <person name="Dvorak J."/>
            <person name="Tong Y."/>
            <person name="Wang J."/>
            <person name="Yang H."/>
            <person name="Li Z."/>
            <person name="Wang D."/>
            <person name="Zhang A."/>
            <person name="Wang J."/>
        </authorList>
    </citation>
    <scope>NUCLEOTIDE SEQUENCE</scope>
    <source>
        <strain evidence="2">cv. G1812</strain>
    </source>
</reference>
<proteinExistence type="predicted"/>
<protein>
    <submittedName>
        <fullName evidence="1">Uncharacterized protein</fullName>
    </submittedName>
</protein>
<evidence type="ECO:0000313" key="2">
    <source>
        <dbReference type="Proteomes" id="UP000015106"/>
    </source>
</evidence>
<reference evidence="1" key="2">
    <citation type="submission" date="2018-03" db="EMBL/GenBank/DDBJ databases">
        <title>The Triticum urartu genome reveals the dynamic nature of wheat genome evolution.</title>
        <authorList>
            <person name="Ling H."/>
            <person name="Ma B."/>
            <person name="Shi X."/>
            <person name="Liu H."/>
            <person name="Dong L."/>
            <person name="Sun H."/>
            <person name="Cao Y."/>
            <person name="Gao Q."/>
            <person name="Zheng S."/>
            <person name="Li Y."/>
            <person name="Yu Y."/>
            <person name="Du H."/>
            <person name="Qi M."/>
            <person name="Li Y."/>
            <person name="Yu H."/>
            <person name="Cui Y."/>
            <person name="Wang N."/>
            <person name="Chen C."/>
            <person name="Wu H."/>
            <person name="Zhao Y."/>
            <person name="Zhang J."/>
            <person name="Li Y."/>
            <person name="Zhou W."/>
            <person name="Zhang B."/>
            <person name="Hu W."/>
            <person name="Eijk M."/>
            <person name="Tang J."/>
            <person name="Witsenboer H."/>
            <person name="Zhao S."/>
            <person name="Li Z."/>
            <person name="Zhang A."/>
            <person name="Wang D."/>
            <person name="Liang C."/>
        </authorList>
    </citation>
    <scope>NUCLEOTIDE SEQUENCE [LARGE SCALE GENOMIC DNA]</scope>
    <source>
        <strain evidence="1">cv. G1812</strain>
    </source>
</reference>
<keyword evidence="2" id="KW-1185">Reference proteome</keyword>
<organism evidence="1 2">
    <name type="scientific">Triticum urartu</name>
    <name type="common">Red wild einkorn</name>
    <name type="synonym">Crithodium urartu</name>
    <dbReference type="NCBI Taxonomy" id="4572"/>
    <lineage>
        <taxon>Eukaryota</taxon>
        <taxon>Viridiplantae</taxon>
        <taxon>Streptophyta</taxon>
        <taxon>Embryophyta</taxon>
        <taxon>Tracheophyta</taxon>
        <taxon>Spermatophyta</taxon>
        <taxon>Magnoliopsida</taxon>
        <taxon>Liliopsida</taxon>
        <taxon>Poales</taxon>
        <taxon>Poaceae</taxon>
        <taxon>BOP clade</taxon>
        <taxon>Pooideae</taxon>
        <taxon>Triticodae</taxon>
        <taxon>Triticeae</taxon>
        <taxon>Triticinae</taxon>
        <taxon>Triticum</taxon>
    </lineage>
</organism>
<dbReference type="Proteomes" id="UP000015106">
    <property type="component" value="Chromosome 5"/>
</dbReference>
<name>A0A8R7QAM5_TRIUA</name>
<reference evidence="1" key="3">
    <citation type="submission" date="2022-06" db="UniProtKB">
        <authorList>
            <consortium name="EnsemblPlants"/>
        </authorList>
    </citation>
    <scope>IDENTIFICATION</scope>
</reference>
<dbReference type="AlphaFoldDB" id="A0A8R7QAM5"/>
<accession>A0A8R7QAM5</accession>
<sequence>MQSTLATCGSVKLSVSRPTVAPLIIVVVFSIRGAQPPLCVAVHLLQPERPRVQSTTRTSKTLGAEHRPWIDLAVPVKGWLEASLAMLNQYRENIWASTLFDIKTNSKGRSTTEGYSFITDCL</sequence>
<evidence type="ECO:0000313" key="1">
    <source>
        <dbReference type="EnsemblPlants" id="TuG1812G0500000299.01.T01"/>
    </source>
</evidence>
<dbReference type="Gramene" id="TuG1812G0500000299.01.T01">
    <property type="protein sequence ID" value="TuG1812G0500000299.01.T01"/>
    <property type="gene ID" value="TuG1812G0500000299.01"/>
</dbReference>
<dbReference type="EnsemblPlants" id="TuG1812G0500000299.01.T01">
    <property type="protein sequence ID" value="TuG1812G0500000299.01.T01"/>
    <property type="gene ID" value="TuG1812G0500000299.01"/>
</dbReference>